<keyword evidence="1" id="KW-0472">Membrane</keyword>
<evidence type="ECO:0000313" key="3">
    <source>
        <dbReference type="Proteomes" id="UP000254877"/>
    </source>
</evidence>
<evidence type="ECO:0000256" key="1">
    <source>
        <dbReference type="SAM" id="Phobius"/>
    </source>
</evidence>
<dbReference type="InterPro" id="IPR007404">
    <property type="entry name" value="YdjM-like"/>
</dbReference>
<evidence type="ECO:0000313" key="2">
    <source>
        <dbReference type="EMBL" id="STF44423.1"/>
    </source>
</evidence>
<protein>
    <submittedName>
        <fullName evidence="2">Putative membrane-bound metal-dependent hydrolase</fullName>
    </submittedName>
</protein>
<dbReference type="Pfam" id="PF04307">
    <property type="entry name" value="YdjM"/>
    <property type="match status" value="1"/>
</dbReference>
<dbReference type="PANTHER" id="PTHR35531:SF1">
    <property type="entry name" value="INNER MEMBRANE PROTEIN YBCI-RELATED"/>
    <property type="match status" value="1"/>
</dbReference>
<reference evidence="2 3" key="1">
    <citation type="submission" date="2018-06" db="EMBL/GenBank/DDBJ databases">
        <authorList>
            <consortium name="Pathogen Informatics"/>
            <person name="Doyle S."/>
        </authorList>
    </citation>
    <scope>NUCLEOTIDE SEQUENCE [LARGE SCALE GENOMIC DNA]</scope>
    <source>
        <strain evidence="2 3">NCTC7928</strain>
    </source>
</reference>
<accession>A0A376LJJ3</accession>
<keyword evidence="1" id="KW-1133">Transmembrane helix</keyword>
<keyword evidence="2" id="KW-0378">Hydrolase</keyword>
<dbReference type="AlphaFoldDB" id="A0A376LJJ3"/>
<dbReference type="PANTHER" id="PTHR35531">
    <property type="entry name" value="INNER MEMBRANE PROTEIN YBCI-RELATED"/>
    <property type="match status" value="1"/>
</dbReference>
<gene>
    <name evidence="2" type="primary">ybcI</name>
    <name evidence="2" type="ORF">NCTC7928_05152</name>
</gene>
<dbReference type="EMBL" id="UGAB01000002">
    <property type="protein sequence ID" value="STF44423.1"/>
    <property type="molecule type" value="Genomic_DNA"/>
</dbReference>
<proteinExistence type="predicted"/>
<name>A0A376LJJ3_ECOLX</name>
<dbReference type="Proteomes" id="UP000254877">
    <property type="component" value="Unassembled WGS sequence"/>
</dbReference>
<feature type="transmembrane region" description="Helical" evidence="1">
    <location>
        <begin position="59"/>
        <end position="78"/>
    </location>
</feature>
<keyword evidence="1" id="KW-0812">Transmembrane</keyword>
<dbReference type="GO" id="GO:0016787">
    <property type="term" value="F:hydrolase activity"/>
    <property type="evidence" value="ECO:0007669"/>
    <property type="project" value="UniProtKB-KW"/>
</dbReference>
<sequence>MPTVITHAAVPLCIGLGLGSKVIPPRLLFAGIVLAMLPDADVLSFKFGVAYGNVFGHRGFTHSLVFAFVVPLLCVLIGRRWFRAGLIRCWLFFKPSRCYRTACWIR</sequence>
<organism evidence="2 3">
    <name type="scientific">Escherichia coli</name>
    <dbReference type="NCBI Taxonomy" id="562"/>
    <lineage>
        <taxon>Bacteria</taxon>
        <taxon>Pseudomonadati</taxon>
        <taxon>Pseudomonadota</taxon>
        <taxon>Gammaproteobacteria</taxon>
        <taxon>Enterobacterales</taxon>
        <taxon>Enterobacteriaceae</taxon>
        <taxon>Escherichia</taxon>
    </lineage>
</organism>